<dbReference type="AlphaFoldDB" id="A0AA43QRQ2"/>
<dbReference type="Proteomes" id="UP001161017">
    <property type="component" value="Unassembled WGS sequence"/>
</dbReference>
<keyword evidence="2" id="KW-1185">Reference proteome</keyword>
<organism evidence="1 2">
    <name type="scientific">Ramalina farinacea</name>
    <dbReference type="NCBI Taxonomy" id="258253"/>
    <lineage>
        <taxon>Eukaryota</taxon>
        <taxon>Fungi</taxon>
        <taxon>Dikarya</taxon>
        <taxon>Ascomycota</taxon>
        <taxon>Pezizomycotina</taxon>
        <taxon>Lecanoromycetes</taxon>
        <taxon>OSLEUM clade</taxon>
        <taxon>Lecanoromycetidae</taxon>
        <taxon>Lecanorales</taxon>
        <taxon>Lecanorineae</taxon>
        <taxon>Ramalinaceae</taxon>
        <taxon>Ramalina</taxon>
    </lineage>
</organism>
<comment type="caution">
    <text evidence="1">The sequence shown here is derived from an EMBL/GenBank/DDBJ whole genome shotgun (WGS) entry which is preliminary data.</text>
</comment>
<evidence type="ECO:0000313" key="1">
    <source>
        <dbReference type="EMBL" id="MDI1489155.1"/>
    </source>
</evidence>
<evidence type="ECO:0000313" key="2">
    <source>
        <dbReference type="Proteomes" id="UP001161017"/>
    </source>
</evidence>
<name>A0AA43QRQ2_9LECA</name>
<accession>A0AA43QRQ2</accession>
<sequence>MPEQLTPNTTPTTMQTLEDCKANLAASLIPITNDLIRVPATSPSYANTAREFHGILALIDRITKTQLEEQKLCEQGKRDAQDDTRNDVEETQAWMKSLGVWMASLEERLNEREARLQDMERLLKGFTGWYV</sequence>
<gene>
    <name evidence="1" type="ORF">OHK93_008433</name>
</gene>
<dbReference type="EMBL" id="JAPUFD010000009">
    <property type="protein sequence ID" value="MDI1489155.1"/>
    <property type="molecule type" value="Genomic_DNA"/>
</dbReference>
<protein>
    <submittedName>
        <fullName evidence="1">Uncharacterized protein</fullName>
    </submittedName>
</protein>
<reference evidence="1" key="1">
    <citation type="journal article" date="2023" name="Genome Biol. Evol.">
        <title>First Whole Genome Sequence and Flow Cytometry Genome Size Data for the Lichen-Forming Fungus Ramalina farinacea (Ascomycota).</title>
        <authorList>
            <person name="Llewellyn T."/>
            <person name="Mian S."/>
            <person name="Hill R."/>
            <person name="Leitch I.J."/>
            <person name="Gaya E."/>
        </authorList>
    </citation>
    <scope>NUCLEOTIDE SEQUENCE</scope>
    <source>
        <strain evidence="1">LIQ254RAFAR</strain>
    </source>
</reference>
<proteinExistence type="predicted"/>